<gene>
    <name evidence="7" type="ORF">BDA99DRAFT_544780</name>
</gene>
<dbReference type="PANTHER" id="PTHR13914">
    <property type="entry name" value="PROLINE OXIDASE"/>
    <property type="match status" value="1"/>
</dbReference>
<reference evidence="7" key="2">
    <citation type="submission" date="2023-02" db="EMBL/GenBank/DDBJ databases">
        <authorList>
            <consortium name="DOE Joint Genome Institute"/>
            <person name="Mondo S.J."/>
            <person name="Chang Y."/>
            <person name="Wang Y."/>
            <person name="Ahrendt S."/>
            <person name="Andreopoulos W."/>
            <person name="Barry K."/>
            <person name="Beard J."/>
            <person name="Benny G.L."/>
            <person name="Blankenship S."/>
            <person name="Bonito G."/>
            <person name="Cuomo C."/>
            <person name="Desiro A."/>
            <person name="Gervers K.A."/>
            <person name="Hundley H."/>
            <person name="Kuo A."/>
            <person name="LaButti K."/>
            <person name="Lang B.F."/>
            <person name="Lipzen A."/>
            <person name="O'Donnell K."/>
            <person name="Pangilinan J."/>
            <person name="Reynolds N."/>
            <person name="Sandor L."/>
            <person name="Smith M.W."/>
            <person name="Tsang A."/>
            <person name="Grigoriev I.V."/>
            <person name="Stajich J.E."/>
            <person name="Spatafora J.W."/>
        </authorList>
    </citation>
    <scope>NUCLEOTIDE SEQUENCE</scope>
    <source>
        <strain evidence="7">RSA 2281</strain>
    </source>
</reference>
<keyword evidence="5" id="KW-0274">FAD</keyword>
<organism evidence="7 8">
    <name type="scientific">Phascolomyces articulosus</name>
    <dbReference type="NCBI Taxonomy" id="60185"/>
    <lineage>
        <taxon>Eukaryota</taxon>
        <taxon>Fungi</taxon>
        <taxon>Fungi incertae sedis</taxon>
        <taxon>Mucoromycota</taxon>
        <taxon>Mucoromycotina</taxon>
        <taxon>Mucoromycetes</taxon>
        <taxon>Mucorales</taxon>
        <taxon>Lichtheimiaceae</taxon>
        <taxon>Phascolomyces</taxon>
    </lineage>
</organism>
<dbReference type="GO" id="GO:0010133">
    <property type="term" value="P:L-proline catabolic process to L-glutamate"/>
    <property type="evidence" value="ECO:0007669"/>
    <property type="project" value="TreeGrafter"/>
</dbReference>
<dbReference type="InterPro" id="IPR029041">
    <property type="entry name" value="FAD-linked_oxidoreductase-like"/>
</dbReference>
<evidence type="ECO:0000256" key="1">
    <source>
        <dbReference type="ARBA" id="ARBA00005869"/>
    </source>
</evidence>
<dbReference type="InterPro" id="IPR002872">
    <property type="entry name" value="Proline_DH_dom"/>
</dbReference>
<keyword evidence="5" id="KW-0285">Flavoprotein</keyword>
<keyword evidence="3 5" id="KW-0560">Oxidoreductase</keyword>
<comment type="similarity">
    <text evidence="1 5">Belongs to the proline oxidase family.</text>
</comment>
<comment type="catalytic activity">
    <reaction evidence="5">
        <text>L-proline + a quinone = (S)-1-pyrroline-5-carboxylate + a quinol + H(+)</text>
        <dbReference type="Rhea" id="RHEA:23784"/>
        <dbReference type="ChEBI" id="CHEBI:15378"/>
        <dbReference type="ChEBI" id="CHEBI:17388"/>
        <dbReference type="ChEBI" id="CHEBI:24646"/>
        <dbReference type="ChEBI" id="CHEBI:60039"/>
        <dbReference type="ChEBI" id="CHEBI:132124"/>
        <dbReference type="EC" id="1.5.5.2"/>
    </reaction>
</comment>
<dbReference type="PANTHER" id="PTHR13914:SF0">
    <property type="entry name" value="PROLINE DEHYDROGENASE 1, MITOCHONDRIAL"/>
    <property type="match status" value="1"/>
</dbReference>
<dbReference type="EMBL" id="JAIXMP010000001">
    <property type="protein sequence ID" value="KAI9278506.1"/>
    <property type="molecule type" value="Genomic_DNA"/>
</dbReference>
<dbReference type="GO" id="GO:0071949">
    <property type="term" value="F:FAD binding"/>
    <property type="evidence" value="ECO:0007669"/>
    <property type="project" value="TreeGrafter"/>
</dbReference>
<evidence type="ECO:0000313" key="7">
    <source>
        <dbReference type="EMBL" id="KAI9278506.1"/>
    </source>
</evidence>
<dbReference type="Gene3D" id="3.20.20.220">
    <property type="match status" value="2"/>
</dbReference>
<comment type="function">
    <text evidence="5">Converts proline to delta-1-pyrroline-5-carboxylate.</text>
</comment>
<dbReference type="EC" id="1.5.5.2" evidence="2 5"/>
<evidence type="ECO:0000256" key="3">
    <source>
        <dbReference type="ARBA" id="ARBA00023002"/>
    </source>
</evidence>
<comment type="cofactor">
    <cofactor evidence="5">
        <name>FAD</name>
        <dbReference type="ChEBI" id="CHEBI:57692"/>
    </cofactor>
</comment>
<keyword evidence="8" id="KW-1185">Reference proteome</keyword>
<sequence>MHRSVAHLPRTTLRPHYLRQIPSSSSLHPSITSSTYHHSHPTTTTSPFNYYHRIQRANLFSSTTTTSRLRSYHTSSHSSSSSSSSSRKFKTGIAAATLLASGSLFYYGICYAEAENRLSNILPISAFSSSTASGTIAELTDDESRVAMRAKSNEELLLALLVYGLCSVPIFVDMAPHVIHAAEALHLQGPLFWLIKRTVFNHFCGGETPDECAHCMERLAQSGINVILDLSIEADLHLDAKKPPKTQGYYPLQEHRADVTVEMIKECLRTAAKGRELCGDAFAAFAAVKVTAFAPPELLLRLNQVLIQMEQAFDAWQRGDGTIDAEGLEQIVHHVLPPAKSDAQERRRQEILSRIDALDRIEATKLFDLQGKDRDVWWSTNEYHRENTPLTPEELEAYDRMVCRLDQVCRMAHDKYVGIMVDAEQSYFQEAIDHVAMNLQQKYNRRDDREHTPTVYNTYQMYTKAAQKKLERDVERAKRENFGFAAKLVRGAYMVMERKRAAQLGYPSPIHDTLEDTHDSYNNGVRFLLDTLRERQEATGEPLSSTTAPVVFMIASHNRESVMLTIKEMEHHNVLPRSGVVHFGQLYGMQDQLSYTLGKNGYSTYKYLPYGKIDEVMPYLLRRAQENSTMLGGVNKECTLIWQELKDRWAGRGPVVVVHPNAAIAAAAPGGGQAATTVSSDGTSGTASVAEVDVVSSETSSPNTV</sequence>
<proteinExistence type="inferred from homology"/>
<dbReference type="GO" id="GO:0005739">
    <property type="term" value="C:mitochondrion"/>
    <property type="evidence" value="ECO:0007669"/>
    <property type="project" value="TreeGrafter"/>
</dbReference>
<evidence type="ECO:0000256" key="4">
    <source>
        <dbReference type="ARBA" id="ARBA00023062"/>
    </source>
</evidence>
<evidence type="ECO:0000256" key="5">
    <source>
        <dbReference type="RuleBase" id="RU364054"/>
    </source>
</evidence>
<evidence type="ECO:0000313" key="8">
    <source>
        <dbReference type="Proteomes" id="UP001209540"/>
    </source>
</evidence>
<evidence type="ECO:0000256" key="2">
    <source>
        <dbReference type="ARBA" id="ARBA00012695"/>
    </source>
</evidence>
<dbReference type="Pfam" id="PF01619">
    <property type="entry name" value="Pro_dh"/>
    <property type="match status" value="1"/>
</dbReference>
<evidence type="ECO:0000259" key="6">
    <source>
        <dbReference type="Pfam" id="PF01619"/>
    </source>
</evidence>
<dbReference type="SUPFAM" id="SSF51730">
    <property type="entry name" value="FAD-linked oxidoreductase"/>
    <property type="match status" value="1"/>
</dbReference>
<dbReference type="Proteomes" id="UP001209540">
    <property type="component" value="Unassembled WGS sequence"/>
</dbReference>
<comment type="caution">
    <text evidence="7">The sequence shown here is derived from an EMBL/GenBank/DDBJ whole genome shotgun (WGS) entry which is preliminary data.</text>
</comment>
<dbReference type="GO" id="GO:0004657">
    <property type="term" value="F:proline dehydrogenase activity"/>
    <property type="evidence" value="ECO:0007669"/>
    <property type="project" value="UniProtKB-EC"/>
</dbReference>
<feature type="domain" description="Proline dehydrogenase" evidence="6">
    <location>
        <begin position="341"/>
        <end position="634"/>
    </location>
</feature>
<name>A0AAD5PJU6_9FUNG</name>
<accession>A0AAD5PJU6</accession>
<dbReference type="AlphaFoldDB" id="A0AAD5PJU6"/>
<keyword evidence="4 5" id="KW-0642">Proline metabolism</keyword>
<dbReference type="InterPro" id="IPR015659">
    <property type="entry name" value="Proline_oxidase"/>
</dbReference>
<reference evidence="7" key="1">
    <citation type="journal article" date="2022" name="IScience">
        <title>Evolution of zygomycete secretomes and the origins of terrestrial fungal ecologies.</title>
        <authorList>
            <person name="Chang Y."/>
            <person name="Wang Y."/>
            <person name="Mondo S."/>
            <person name="Ahrendt S."/>
            <person name="Andreopoulos W."/>
            <person name="Barry K."/>
            <person name="Beard J."/>
            <person name="Benny G.L."/>
            <person name="Blankenship S."/>
            <person name="Bonito G."/>
            <person name="Cuomo C."/>
            <person name="Desiro A."/>
            <person name="Gervers K.A."/>
            <person name="Hundley H."/>
            <person name="Kuo A."/>
            <person name="LaButti K."/>
            <person name="Lang B.F."/>
            <person name="Lipzen A."/>
            <person name="O'Donnell K."/>
            <person name="Pangilinan J."/>
            <person name="Reynolds N."/>
            <person name="Sandor L."/>
            <person name="Smith M.E."/>
            <person name="Tsang A."/>
            <person name="Grigoriev I.V."/>
            <person name="Stajich J.E."/>
            <person name="Spatafora J.W."/>
        </authorList>
    </citation>
    <scope>NUCLEOTIDE SEQUENCE</scope>
    <source>
        <strain evidence="7">RSA 2281</strain>
    </source>
</reference>
<protein>
    <recommendedName>
        <fullName evidence="2 5">Proline dehydrogenase</fullName>
        <ecNumber evidence="2 5">1.5.5.2</ecNumber>
    </recommendedName>
</protein>